<dbReference type="OrthoDB" id="5645148at2"/>
<dbReference type="PATRIC" id="fig|45068.5.peg.1217"/>
<evidence type="ECO:0000313" key="2">
    <source>
        <dbReference type="Proteomes" id="UP000054997"/>
    </source>
</evidence>
<reference evidence="1 2" key="1">
    <citation type="submission" date="2015-11" db="EMBL/GenBank/DDBJ databases">
        <title>Genomic analysis of 38 Legionella species identifies large and diverse effector repertoires.</title>
        <authorList>
            <person name="Burstein D."/>
            <person name="Amaro F."/>
            <person name="Zusman T."/>
            <person name="Lifshitz Z."/>
            <person name="Cohen O."/>
            <person name="Gilbert J.A."/>
            <person name="Pupko T."/>
            <person name="Shuman H.A."/>
            <person name="Segal G."/>
        </authorList>
    </citation>
    <scope>NUCLEOTIDE SEQUENCE [LARGE SCALE GENOMIC DNA]</scope>
    <source>
        <strain evidence="1 2">ATCC 49505</strain>
    </source>
</reference>
<accession>A0A0W0VLP9</accession>
<keyword evidence="2" id="KW-1185">Reference proteome</keyword>
<gene>
    <name evidence="1" type="ORF">Llon_1132</name>
</gene>
<protein>
    <submittedName>
        <fullName evidence="1">Phosphatase</fullName>
    </submittedName>
</protein>
<comment type="caution">
    <text evidence="1">The sequence shown here is derived from an EMBL/GenBank/DDBJ whole genome shotgun (WGS) entry which is preliminary data.</text>
</comment>
<organism evidence="1 2">
    <name type="scientific">Legionella londiniensis</name>
    <dbReference type="NCBI Taxonomy" id="45068"/>
    <lineage>
        <taxon>Bacteria</taxon>
        <taxon>Pseudomonadati</taxon>
        <taxon>Pseudomonadota</taxon>
        <taxon>Gammaproteobacteria</taxon>
        <taxon>Legionellales</taxon>
        <taxon>Legionellaceae</taxon>
        <taxon>Legionella</taxon>
    </lineage>
</organism>
<dbReference type="AlphaFoldDB" id="A0A0W0VLP9"/>
<evidence type="ECO:0000313" key="1">
    <source>
        <dbReference type="EMBL" id="KTD21034.1"/>
    </source>
</evidence>
<sequence length="149" mass="16704">MRTILLILIFLTNNIFADTIDHYMNIADNIPKMEMKADPQAQLWARSARNILTLTCDSIAETLILTNESANKVGKPFFCLPPGTKLEAEKLNDLIQQTYRKLASQQGDVNKMTVSEIALLAVKQEYPCSEPSNASTAMMHVANFNEIQE</sequence>
<name>A0A0W0VLP9_9GAMM</name>
<dbReference type="EMBL" id="LNYK01000016">
    <property type="protein sequence ID" value="KTD21034.1"/>
    <property type="molecule type" value="Genomic_DNA"/>
</dbReference>
<dbReference type="Proteomes" id="UP000054997">
    <property type="component" value="Unassembled WGS sequence"/>
</dbReference>
<dbReference type="STRING" id="45068.Llon_1132"/>
<dbReference type="RefSeq" id="WP_058529145.1">
    <property type="nucleotide sequence ID" value="NZ_CAAAHZ010000016.1"/>
</dbReference>
<proteinExistence type="predicted"/>